<dbReference type="EMBL" id="CACRZD030000009">
    <property type="protein sequence ID" value="CAA6666268.1"/>
    <property type="molecule type" value="Genomic_DNA"/>
</dbReference>
<feature type="compositionally biased region" description="Basic residues" evidence="2">
    <location>
        <begin position="1"/>
        <end position="11"/>
    </location>
</feature>
<dbReference type="PANTHER" id="PTHR23159:SF31">
    <property type="entry name" value="CENTROSOME-ASSOCIATED PROTEIN CEP250 ISOFORM X1"/>
    <property type="match status" value="1"/>
</dbReference>
<organism evidence="3">
    <name type="scientific">Spirodela intermedia</name>
    <name type="common">Intermediate duckweed</name>
    <dbReference type="NCBI Taxonomy" id="51605"/>
    <lineage>
        <taxon>Eukaryota</taxon>
        <taxon>Viridiplantae</taxon>
        <taxon>Streptophyta</taxon>
        <taxon>Embryophyta</taxon>
        <taxon>Tracheophyta</taxon>
        <taxon>Spermatophyta</taxon>
        <taxon>Magnoliopsida</taxon>
        <taxon>Liliopsida</taxon>
        <taxon>Araceae</taxon>
        <taxon>Lemnoideae</taxon>
        <taxon>Spirodela</taxon>
    </lineage>
</organism>
<keyword evidence="1" id="KW-0175">Coiled coil</keyword>
<accession>A0A7I8J7Q4</accession>
<feature type="coiled-coil region" evidence="1">
    <location>
        <begin position="346"/>
        <end position="387"/>
    </location>
</feature>
<proteinExistence type="predicted"/>
<feature type="region of interest" description="Disordered" evidence="2">
    <location>
        <begin position="740"/>
        <end position="786"/>
    </location>
</feature>
<feature type="region of interest" description="Disordered" evidence="2">
    <location>
        <begin position="1"/>
        <end position="59"/>
    </location>
</feature>
<reference evidence="3 4" key="1">
    <citation type="submission" date="2019-12" db="EMBL/GenBank/DDBJ databases">
        <authorList>
            <person name="Scholz U."/>
            <person name="Mascher M."/>
            <person name="Fiebig A."/>
        </authorList>
    </citation>
    <scope>NUCLEOTIDE SEQUENCE</scope>
</reference>
<feature type="coiled-coil region" evidence="1">
    <location>
        <begin position="227"/>
        <end position="310"/>
    </location>
</feature>
<evidence type="ECO:0000313" key="4">
    <source>
        <dbReference type="Proteomes" id="UP001189122"/>
    </source>
</evidence>
<evidence type="ECO:0000256" key="2">
    <source>
        <dbReference type="SAM" id="MobiDB-lite"/>
    </source>
</evidence>
<dbReference type="PANTHER" id="PTHR23159">
    <property type="entry name" value="CENTROSOMAL PROTEIN 2"/>
    <property type="match status" value="1"/>
</dbReference>
<evidence type="ECO:0000256" key="1">
    <source>
        <dbReference type="SAM" id="Coils"/>
    </source>
</evidence>
<protein>
    <submittedName>
        <fullName evidence="3">Uncharacterized protein</fullName>
    </submittedName>
</protein>
<gene>
    <name evidence="3" type="ORF">SI7747_09012657</name>
</gene>
<dbReference type="Gene3D" id="1.10.287.1490">
    <property type="match status" value="1"/>
</dbReference>
<feature type="compositionally biased region" description="Basic and acidic residues" evidence="2">
    <location>
        <begin position="38"/>
        <end position="52"/>
    </location>
</feature>
<name>A0A7I8J7Q4_SPIIN</name>
<sequence length="786" mass="85982">MSPPLARRRKGFLLSETTSGAEGGPLLSAGGRGLGGRADSRAEEGRERERDGVPGGGRCELPPVANLPVLPTLPLFVFVFVFSSSSSSSSSSLSPCCRPGLGSSHRKAARWKASAVASVRAEDARDPGGNRRRALLLVGLSAIPFLQLPAVAAVDGLEKASWQAPEGGGSSVMSFLSEIGIVGSGVLGALYAISKKEKSEMELAIASMNTTLSEKEAANVSLEVNFKRRLEREQEEHRKQMGKLKEAEAFLSQQLASAKGTVAAIGVELKNEKRLAEDLRSQIDQLRSSLAQAREEKEALEAKHKKNLDVIVGLEDRVSLLTMEIKDKEGTVETLRSTLSGRESEIKNLTSAVEQSKLDLEEAVSALTQLKAEQLKAKEELDSNRSQTDELTAKIDSLLAERDDAVGKYQTLQGEFDRWKLDFENKLASNSELLSTKDQELRRLEENLGAALTEAKSSWVLITNLTDERDSLKATLEEESSNLKTLRDELLVAQQTLGDSKREASDLLKQLQESNRVNEELASEISRIKSESLEAQTLLNASLGEARSASKVLSDELVSIKRDLKKAQEDLDARSGELRAAIKARDGLEKELAEASVRAESTELELKRERETVAALSRELEASAQQREELSEARRAIESDLGEATKSLDEVKKKLLSLSKELEDGNSLNATLRAEKEMLYESLLGQKNAAREAQENIEDAQNVITRLGAEREKLEKKVKKFEEELAASKGEILRLRRQVSLEKESVGEQDKKAHEAEPAGASSMPKRSTSRRRKAGSAPRASQPET</sequence>
<keyword evidence="4" id="KW-1185">Reference proteome</keyword>
<evidence type="ECO:0000313" key="3">
    <source>
        <dbReference type="EMBL" id="CAA2626973.1"/>
    </source>
</evidence>
<feature type="coiled-coil region" evidence="1">
    <location>
        <begin position="427"/>
        <end position="738"/>
    </location>
</feature>
<feature type="compositionally biased region" description="Basic and acidic residues" evidence="2">
    <location>
        <begin position="740"/>
        <end position="757"/>
    </location>
</feature>
<dbReference type="Proteomes" id="UP001189122">
    <property type="component" value="Unassembled WGS sequence"/>
</dbReference>
<dbReference type="EMBL" id="LR743596">
    <property type="protein sequence ID" value="CAA2626973.1"/>
    <property type="molecule type" value="Genomic_DNA"/>
</dbReference>
<dbReference type="AlphaFoldDB" id="A0A7I8J7Q4"/>